<organism evidence="1 2">
    <name type="scientific">Nocardioides perillae</name>
    <dbReference type="NCBI Taxonomy" id="1119534"/>
    <lineage>
        <taxon>Bacteria</taxon>
        <taxon>Bacillati</taxon>
        <taxon>Actinomycetota</taxon>
        <taxon>Actinomycetes</taxon>
        <taxon>Propionibacteriales</taxon>
        <taxon>Nocardioidaceae</taxon>
        <taxon>Nocardioides</taxon>
    </lineage>
</organism>
<proteinExistence type="predicted"/>
<evidence type="ECO:0000313" key="2">
    <source>
        <dbReference type="Proteomes" id="UP000544110"/>
    </source>
</evidence>
<name>A0A7Y9US82_9ACTN</name>
<evidence type="ECO:0000313" key="1">
    <source>
        <dbReference type="EMBL" id="NYG55364.1"/>
    </source>
</evidence>
<accession>A0A7Y9US82</accession>
<dbReference type="RefSeq" id="WP_179517821.1">
    <property type="nucleotide sequence ID" value="NZ_JACCAC010000001.1"/>
</dbReference>
<keyword evidence="2" id="KW-1185">Reference proteome</keyword>
<comment type="caution">
    <text evidence="1">The sequence shown here is derived from an EMBL/GenBank/DDBJ whole genome shotgun (WGS) entry which is preliminary data.</text>
</comment>
<gene>
    <name evidence="1" type="ORF">BJ989_001668</name>
</gene>
<reference evidence="1 2" key="1">
    <citation type="submission" date="2020-07" db="EMBL/GenBank/DDBJ databases">
        <title>Sequencing the genomes of 1000 actinobacteria strains.</title>
        <authorList>
            <person name="Klenk H.-P."/>
        </authorList>
    </citation>
    <scope>NUCLEOTIDE SEQUENCE [LARGE SCALE GENOMIC DNA]</scope>
    <source>
        <strain evidence="1 2">DSM 24552</strain>
    </source>
</reference>
<dbReference type="AlphaFoldDB" id="A0A7Y9US82"/>
<protein>
    <submittedName>
        <fullName evidence="1">Uncharacterized protein</fullName>
    </submittedName>
</protein>
<dbReference type="Proteomes" id="UP000544110">
    <property type="component" value="Unassembled WGS sequence"/>
</dbReference>
<dbReference type="EMBL" id="JACCAC010000001">
    <property type="protein sequence ID" value="NYG55364.1"/>
    <property type="molecule type" value="Genomic_DNA"/>
</dbReference>
<sequence>MTALLAGLAVLVTGAAVVVAALVYAVTRAWSPAVPVLLELLLAAGLLRLAADPDWRAVAAAAVLVLVRRGVTLVERRSGRAEEAAGAPPVRLLPT</sequence>